<keyword evidence="2" id="KW-1185">Reference proteome</keyword>
<accession>A0A090QMS7</accession>
<organism evidence="1 2">
    <name type="scientific">Nonlabens tegetincola</name>
    <dbReference type="NCBI Taxonomy" id="323273"/>
    <lineage>
        <taxon>Bacteria</taxon>
        <taxon>Pseudomonadati</taxon>
        <taxon>Bacteroidota</taxon>
        <taxon>Flavobacteriia</taxon>
        <taxon>Flavobacteriales</taxon>
        <taxon>Flavobacteriaceae</taxon>
        <taxon>Nonlabens</taxon>
    </lineage>
</organism>
<dbReference type="RefSeq" id="WP_042278349.1">
    <property type="nucleotide sequence ID" value="NZ_BBML01000003.1"/>
</dbReference>
<dbReference type="EMBL" id="BBML01000003">
    <property type="protein sequence ID" value="GAK96836.1"/>
    <property type="molecule type" value="Genomic_DNA"/>
</dbReference>
<evidence type="ECO:0000313" key="2">
    <source>
        <dbReference type="Proteomes" id="UP000029221"/>
    </source>
</evidence>
<dbReference type="AlphaFoldDB" id="A0A090QMS7"/>
<gene>
    <name evidence="1" type="ORF">JCM19294_1145</name>
</gene>
<comment type="caution">
    <text evidence="1">The sequence shown here is derived from an EMBL/GenBank/DDBJ whole genome shotgun (WGS) entry which is preliminary data.</text>
</comment>
<protein>
    <submittedName>
        <fullName evidence="1">Uncharacterized protein</fullName>
    </submittedName>
</protein>
<proteinExistence type="predicted"/>
<sequence>MVLEKNEDLILYPCGLQLKSITDDTVNFTGAFGVSPSTITVRSRVSRSNHGILYSNTIIAEFAGLDNDTFQLLDNYCKDNYSVRALMTDGKVFEVASKKTPMDFVTSYSNKITSISMTCESLTEIKYSGNTNDQNLLGNNLTFIL</sequence>
<name>A0A090QMS7_9FLAO</name>
<dbReference type="Proteomes" id="UP000029221">
    <property type="component" value="Unassembled WGS sequence"/>
</dbReference>
<evidence type="ECO:0000313" key="1">
    <source>
        <dbReference type="EMBL" id="GAK96836.1"/>
    </source>
</evidence>
<reference evidence="1" key="1">
    <citation type="journal article" date="2014" name="Genome Announc.">
        <title>Draft Genome Sequences of Marine Flavobacterium Nonlabens Strains NR17, NR24, NR27, NR32, NR33, and Ara13.</title>
        <authorList>
            <person name="Nakanishi M."/>
            <person name="Meirelles P."/>
            <person name="Suzuki R."/>
            <person name="Takatani N."/>
            <person name="Mino S."/>
            <person name="Suda W."/>
            <person name="Oshima K."/>
            <person name="Hattori M."/>
            <person name="Ohkuma M."/>
            <person name="Hosokawa M."/>
            <person name="Miyashita K."/>
            <person name="Thompson F.L."/>
            <person name="Niwa A."/>
            <person name="Sawabe T."/>
            <person name="Sawabe T."/>
        </authorList>
    </citation>
    <scope>NUCLEOTIDE SEQUENCE [LARGE SCALE GENOMIC DNA]</scope>
    <source>
        <strain evidence="1">JCM 19294</strain>
    </source>
</reference>